<comment type="caution">
    <text evidence="2">The sequence shown here is derived from an EMBL/GenBank/DDBJ whole genome shotgun (WGS) entry which is preliminary data.</text>
</comment>
<protein>
    <submittedName>
        <fullName evidence="2">45512_t:CDS:1</fullName>
    </submittedName>
</protein>
<evidence type="ECO:0000313" key="3">
    <source>
        <dbReference type="Proteomes" id="UP000789901"/>
    </source>
</evidence>
<keyword evidence="3" id="KW-1185">Reference proteome</keyword>
<feature type="compositionally biased region" description="Basic and acidic residues" evidence="1">
    <location>
        <begin position="28"/>
        <end position="39"/>
    </location>
</feature>
<reference evidence="2 3" key="1">
    <citation type="submission" date="2021-06" db="EMBL/GenBank/DDBJ databases">
        <authorList>
            <person name="Kallberg Y."/>
            <person name="Tangrot J."/>
            <person name="Rosling A."/>
        </authorList>
    </citation>
    <scope>NUCLEOTIDE SEQUENCE [LARGE SCALE GENOMIC DNA]</scope>
    <source>
        <strain evidence="2 3">120-4 pot B 10/14</strain>
    </source>
</reference>
<evidence type="ECO:0000313" key="2">
    <source>
        <dbReference type="EMBL" id="CAG8604749.1"/>
    </source>
</evidence>
<gene>
    <name evidence="2" type="ORF">GMARGA_LOCUS7061</name>
</gene>
<proteinExistence type="predicted"/>
<accession>A0ABN7UIE9</accession>
<evidence type="ECO:0000256" key="1">
    <source>
        <dbReference type="SAM" id="MobiDB-lite"/>
    </source>
</evidence>
<name>A0ABN7UIE9_GIGMA</name>
<organism evidence="2 3">
    <name type="scientific">Gigaspora margarita</name>
    <dbReference type="NCBI Taxonomy" id="4874"/>
    <lineage>
        <taxon>Eukaryota</taxon>
        <taxon>Fungi</taxon>
        <taxon>Fungi incertae sedis</taxon>
        <taxon>Mucoromycota</taxon>
        <taxon>Glomeromycotina</taxon>
        <taxon>Glomeromycetes</taxon>
        <taxon>Diversisporales</taxon>
        <taxon>Gigasporaceae</taxon>
        <taxon>Gigaspora</taxon>
    </lineage>
</organism>
<dbReference type="Proteomes" id="UP000789901">
    <property type="component" value="Unassembled WGS sequence"/>
</dbReference>
<feature type="region of interest" description="Disordered" evidence="1">
    <location>
        <begin position="16"/>
        <end position="39"/>
    </location>
</feature>
<dbReference type="EMBL" id="CAJVQB010003320">
    <property type="protein sequence ID" value="CAG8604749.1"/>
    <property type="molecule type" value="Genomic_DNA"/>
</dbReference>
<sequence>MATHNVNAFLKTLNSNKYEENLNENDDDQKNSKDNQKVP</sequence>